<accession>A0A8H7P3B8</accession>
<proteinExistence type="predicted"/>
<organism evidence="2 3">
    <name type="scientific">Rhodonia placenta</name>
    <dbReference type="NCBI Taxonomy" id="104341"/>
    <lineage>
        <taxon>Eukaryota</taxon>
        <taxon>Fungi</taxon>
        <taxon>Dikarya</taxon>
        <taxon>Basidiomycota</taxon>
        <taxon>Agaricomycotina</taxon>
        <taxon>Agaricomycetes</taxon>
        <taxon>Polyporales</taxon>
        <taxon>Adustoporiaceae</taxon>
        <taxon>Rhodonia</taxon>
    </lineage>
</organism>
<dbReference type="AlphaFoldDB" id="A0A8H7P3B8"/>
<dbReference type="PANTHER" id="PTHR37919:SF2">
    <property type="entry name" value="EXPERA DOMAIN-CONTAINING PROTEIN"/>
    <property type="match status" value="1"/>
</dbReference>
<evidence type="ECO:0008006" key="4">
    <source>
        <dbReference type="Google" id="ProtNLM"/>
    </source>
</evidence>
<feature type="transmembrane region" description="Helical" evidence="1">
    <location>
        <begin position="110"/>
        <end position="129"/>
    </location>
</feature>
<keyword evidence="1" id="KW-1133">Transmembrane helix</keyword>
<feature type="transmembrane region" description="Helical" evidence="1">
    <location>
        <begin position="68"/>
        <end position="90"/>
    </location>
</feature>
<feature type="transmembrane region" description="Helical" evidence="1">
    <location>
        <begin position="42"/>
        <end position="61"/>
    </location>
</feature>
<name>A0A8H7P3B8_9APHY</name>
<gene>
    <name evidence="2" type="ORF">IEO21_04934</name>
</gene>
<protein>
    <recommendedName>
        <fullName evidence="4">EXPERA domain-containing protein</fullName>
    </recommendedName>
</protein>
<keyword evidence="1" id="KW-0472">Membrane</keyword>
<keyword evidence="1" id="KW-0812">Transmembrane</keyword>
<evidence type="ECO:0000313" key="2">
    <source>
        <dbReference type="EMBL" id="KAF9814776.1"/>
    </source>
</evidence>
<sequence>MRPRSMVGGDLHFLWKPYAIYQNVDRNYGVQAYEKGHGFPNAQAFLTLVENFMNIGYLWLVHAQGSPAAPLLGFASALMTLSKTALYWLIEYYCGGCSIMHNDLQTLVAYWVLPMGLWLLVPACIVWRLGQDIATALHAANAGSQKAASGKTQ</sequence>
<dbReference type="PANTHER" id="PTHR37919">
    <property type="entry name" value="PROTEIN CBG05606"/>
    <property type="match status" value="1"/>
</dbReference>
<evidence type="ECO:0000256" key="1">
    <source>
        <dbReference type="SAM" id="Phobius"/>
    </source>
</evidence>
<dbReference type="EMBL" id="JADOXO010000081">
    <property type="protein sequence ID" value="KAF9814776.1"/>
    <property type="molecule type" value="Genomic_DNA"/>
</dbReference>
<comment type="caution">
    <text evidence="2">The sequence shown here is derived from an EMBL/GenBank/DDBJ whole genome shotgun (WGS) entry which is preliminary data.</text>
</comment>
<dbReference type="Proteomes" id="UP000639403">
    <property type="component" value="Unassembled WGS sequence"/>
</dbReference>
<evidence type="ECO:0000313" key="3">
    <source>
        <dbReference type="Proteomes" id="UP000639403"/>
    </source>
</evidence>
<reference evidence="2" key="1">
    <citation type="submission" date="2020-11" db="EMBL/GenBank/DDBJ databases">
        <authorList>
            <person name="Koelle M."/>
            <person name="Horta M.A.C."/>
            <person name="Nowrousian M."/>
            <person name="Ohm R.A."/>
            <person name="Benz P."/>
            <person name="Pilgard A."/>
        </authorList>
    </citation>
    <scope>NUCLEOTIDE SEQUENCE</scope>
    <source>
        <strain evidence="2">FPRL280</strain>
    </source>
</reference>
<reference evidence="2" key="2">
    <citation type="journal article" name="Front. Microbiol.">
        <title>Degradative Capacity of Two Strains of Rhodonia placenta: From Phenotype to Genotype.</title>
        <authorList>
            <person name="Kolle M."/>
            <person name="Horta M.A.C."/>
            <person name="Nowrousian M."/>
            <person name="Ohm R.A."/>
            <person name="Benz J.P."/>
            <person name="Pilgard A."/>
        </authorList>
    </citation>
    <scope>NUCLEOTIDE SEQUENCE</scope>
    <source>
        <strain evidence="2">FPRL280</strain>
    </source>
</reference>